<dbReference type="InterPro" id="IPR013762">
    <property type="entry name" value="Integrase-like_cat_sf"/>
</dbReference>
<gene>
    <name evidence="4" type="ORF">C2E20_5540</name>
</gene>
<evidence type="ECO:0000313" key="5">
    <source>
        <dbReference type="Proteomes" id="UP000239649"/>
    </source>
</evidence>
<protein>
    <submittedName>
        <fullName evidence="4">Saccharopine dehydrogenase</fullName>
    </submittedName>
</protein>
<name>A0A2P6VAE6_9CHLO</name>
<comment type="caution">
    <text evidence="4">The sequence shown here is derived from an EMBL/GenBank/DDBJ whole genome shotgun (WGS) entry which is preliminary data.</text>
</comment>
<proteinExistence type="inferred from homology"/>
<dbReference type="InterPro" id="IPR005097">
    <property type="entry name" value="Sacchrp_dh_NADP-bd"/>
</dbReference>
<organism evidence="4 5">
    <name type="scientific">Micractinium conductrix</name>
    <dbReference type="NCBI Taxonomy" id="554055"/>
    <lineage>
        <taxon>Eukaryota</taxon>
        <taxon>Viridiplantae</taxon>
        <taxon>Chlorophyta</taxon>
        <taxon>core chlorophytes</taxon>
        <taxon>Trebouxiophyceae</taxon>
        <taxon>Chlorellales</taxon>
        <taxon>Chlorellaceae</taxon>
        <taxon>Chlorella clade</taxon>
        <taxon>Micractinium</taxon>
    </lineage>
</organism>
<dbReference type="OrthoDB" id="10268090at2759"/>
<dbReference type="GO" id="GO:0003677">
    <property type="term" value="F:DNA binding"/>
    <property type="evidence" value="ECO:0007669"/>
    <property type="project" value="InterPro"/>
</dbReference>
<evidence type="ECO:0000256" key="2">
    <source>
        <dbReference type="ARBA" id="ARBA00038048"/>
    </source>
</evidence>
<dbReference type="AlphaFoldDB" id="A0A2P6VAE6"/>
<dbReference type="Gene3D" id="3.40.50.720">
    <property type="entry name" value="NAD(P)-binding Rossmann-like Domain"/>
    <property type="match status" value="1"/>
</dbReference>
<evidence type="ECO:0000259" key="3">
    <source>
        <dbReference type="PROSITE" id="PS51898"/>
    </source>
</evidence>
<dbReference type="PANTHER" id="PTHR12286">
    <property type="entry name" value="SACCHAROPINE DEHYDROGENASE-LIKE OXIDOREDUCTASE"/>
    <property type="match status" value="1"/>
</dbReference>
<keyword evidence="5" id="KW-1185">Reference proteome</keyword>
<dbReference type="GO" id="GO:0015074">
    <property type="term" value="P:DNA integration"/>
    <property type="evidence" value="ECO:0007669"/>
    <property type="project" value="InterPro"/>
</dbReference>
<comment type="similarity">
    <text evidence="2">Belongs to the saccharopine dehydrogenase family.</text>
</comment>
<dbReference type="PROSITE" id="PS51898">
    <property type="entry name" value="TYR_RECOMBINASE"/>
    <property type="match status" value="1"/>
</dbReference>
<accession>A0A2P6VAE6</accession>
<dbReference type="Gene3D" id="1.10.443.10">
    <property type="entry name" value="Intergrase catalytic core"/>
    <property type="match status" value="1"/>
</dbReference>
<dbReference type="InterPro" id="IPR011010">
    <property type="entry name" value="DNA_brk_join_enz"/>
</dbReference>
<evidence type="ECO:0000256" key="1">
    <source>
        <dbReference type="ARBA" id="ARBA00023172"/>
    </source>
</evidence>
<keyword evidence="1" id="KW-0233">DNA recombination</keyword>
<feature type="domain" description="Tyr recombinase" evidence="3">
    <location>
        <begin position="152"/>
        <end position="361"/>
    </location>
</feature>
<sequence length="812" mass="89809">MSYALRAEFAGFRRFLTLRFFGAQSEPVAEATAAKYADHMRGLLGFVHRERGVPLDLLTFAHAFPSSAREGVAVVFAYMLWLQDTRKISVRTEGLVVRSAAAAAKFLYHNESKVNPGQGERAYSDLDIVREFRAMANSAKRQERVAPRVSDEELKWLSWPEYLQLCSELRRECAGRDSSGRRRTDGAVAWSLQRYLVFAIFSCVPDRQRTLRELEVGRTLVKDRDGRWIIRHGPGDYKTGRSYGERPPLVIADHIYPELEAWMGKWRACLEPTHNLLFTQQNGEPLTDKSLYKLFWTTSYRLTGKKCNPHLIRDSIVTYLRGSGASERELEALALYMGHSVDMQRSTYDRRSKEQKVEPAVELLAALNRRAINGGGGSSGSSDGEAADAHGYHKADMARAFDVVVWGATGFTGRLVAEHLARDYKTGVKWAIAGRSQERLEKLRSELSEQYGGELREVPILIGDIQNQASLDSIAAQTRVMLSTAGPFALYGTPVVDAAVRSGTHYVDITGEVPWVKTIVDKYHEAAAAKGVRIVPCCGFDSIPFDLGALLAVRHLAERYGKKTAKVLNVVMGSKGGVSGGTIASGLNMAKESKSNPEIAACARTVYALVPPESRGTDGEFWGVEKSAELGRWLAPFVMQVCNNRVVHRSNYFLHYTEDPKDFRYQEAIAAPSWFGARAVQLGTIAAGMAFSQTWLHPLLKKIVPAQGEGPSRDNMLNGYFKNRVLAWSAEPAGTAPTLVQAEVGDPHRDGGYWGTSRMLLESALCLALQQQELDKADDLQKGGVLTAASAMGMVLVERLRAAGMTYKILES</sequence>
<dbReference type="Pfam" id="PF03435">
    <property type="entry name" value="Sacchrp_dh_NADP"/>
    <property type="match status" value="1"/>
</dbReference>
<evidence type="ECO:0000313" key="4">
    <source>
        <dbReference type="EMBL" id="PSC71057.1"/>
    </source>
</evidence>
<dbReference type="GO" id="GO:0005886">
    <property type="term" value="C:plasma membrane"/>
    <property type="evidence" value="ECO:0007669"/>
    <property type="project" value="TreeGrafter"/>
</dbReference>
<dbReference type="InterPro" id="IPR002104">
    <property type="entry name" value="Integrase_catalytic"/>
</dbReference>
<dbReference type="PANTHER" id="PTHR12286:SF5">
    <property type="entry name" value="SACCHAROPINE DEHYDROGENASE-LIKE OXIDOREDUCTASE"/>
    <property type="match status" value="1"/>
</dbReference>
<dbReference type="GO" id="GO:0006310">
    <property type="term" value="P:DNA recombination"/>
    <property type="evidence" value="ECO:0007669"/>
    <property type="project" value="UniProtKB-KW"/>
</dbReference>
<dbReference type="InterPro" id="IPR051276">
    <property type="entry name" value="Saccharopine_DH-like_oxidrdct"/>
</dbReference>
<dbReference type="SUPFAM" id="SSF56349">
    <property type="entry name" value="DNA breaking-rejoining enzymes"/>
    <property type="match status" value="1"/>
</dbReference>
<dbReference type="SUPFAM" id="SSF51735">
    <property type="entry name" value="NAD(P)-binding Rossmann-fold domains"/>
    <property type="match status" value="1"/>
</dbReference>
<reference evidence="4 5" key="1">
    <citation type="journal article" date="2018" name="Plant J.">
        <title>Genome sequences of Chlorella sorokiniana UTEX 1602 and Micractinium conductrix SAG 241.80: implications to maltose excretion by a green alga.</title>
        <authorList>
            <person name="Arriola M.B."/>
            <person name="Velmurugan N."/>
            <person name="Zhang Y."/>
            <person name="Plunkett M.H."/>
            <person name="Hondzo H."/>
            <person name="Barney B.M."/>
        </authorList>
    </citation>
    <scope>NUCLEOTIDE SEQUENCE [LARGE SCALE GENOMIC DNA]</scope>
    <source>
        <strain evidence="4 5">SAG 241.80</strain>
    </source>
</reference>
<dbReference type="GO" id="GO:0009247">
    <property type="term" value="P:glycolipid biosynthetic process"/>
    <property type="evidence" value="ECO:0007669"/>
    <property type="project" value="TreeGrafter"/>
</dbReference>
<dbReference type="Proteomes" id="UP000239649">
    <property type="component" value="Unassembled WGS sequence"/>
</dbReference>
<dbReference type="InterPro" id="IPR036291">
    <property type="entry name" value="NAD(P)-bd_dom_sf"/>
</dbReference>
<dbReference type="EMBL" id="LHPF02000016">
    <property type="protein sequence ID" value="PSC71057.1"/>
    <property type="molecule type" value="Genomic_DNA"/>
</dbReference>